<reference evidence="1 2" key="1">
    <citation type="submission" date="2019-03" db="EMBL/GenBank/DDBJ databases">
        <title>Complete genome sequence of the plant growth promoting strain Pseudomonas fluorescens LBUM677.</title>
        <authorList>
            <person name="Novinscak A."/>
            <person name="Joly D."/>
            <person name="Filion M."/>
        </authorList>
    </citation>
    <scope>NUCLEOTIDE SEQUENCE [LARGE SCALE GENOMIC DNA]</scope>
    <source>
        <strain evidence="1 2">LBUM677</strain>
    </source>
</reference>
<gene>
    <name evidence="1" type="ORF">E4T63_12925</name>
</gene>
<evidence type="ECO:0000313" key="1">
    <source>
        <dbReference type="EMBL" id="QBX41439.1"/>
    </source>
</evidence>
<organism evidence="1 2">
    <name type="scientific">Pseudomonas fluorescens</name>
    <dbReference type="NCBI Taxonomy" id="294"/>
    <lineage>
        <taxon>Bacteria</taxon>
        <taxon>Pseudomonadati</taxon>
        <taxon>Pseudomonadota</taxon>
        <taxon>Gammaproteobacteria</taxon>
        <taxon>Pseudomonadales</taxon>
        <taxon>Pseudomonadaceae</taxon>
        <taxon>Pseudomonas</taxon>
    </lineage>
</organism>
<dbReference type="Pfam" id="PF08809">
    <property type="entry name" value="DUF1799"/>
    <property type="match status" value="1"/>
</dbReference>
<dbReference type="Proteomes" id="UP000295797">
    <property type="component" value="Chromosome"/>
</dbReference>
<name>A0AAP8YYB5_PSEFL</name>
<evidence type="ECO:0000313" key="2">
    <source>
        <dbReference type="Proteomes" id="UP000295797"/>
    </source>
</evidence>
<sequence length="131" mass="14309">MPRYCRSGSECLPERIQSGPAGKLRAAAAALYESGPSAEQLAILGLTAADLSGDDVEVWPCNWSAFLLFNRMSTQWRVGTGGPIGLDYNCIRDVAGFLGIKKKKLAEIFPDLQVLESEALRVMAEEREYSP</sequence>
<accession>A0AAP8YYB5</accession>
<protein>
    <submittedName>
        <fullName evidence="1">Uncharacterized protein</fullName>
    </submittedName>
</protein>
<dbReference type="InterPro" id="IPR014915">
    <property type="entry name" value="Phage_TLS_TfmB"/>
</dbReference>
<dbReference type="AlphaFoldDB" id="A0AAP8YYB5"/>
<proteinExistence type="predicted"/>
<dbReference type="EMBL" id="CP038438">
    <property type="protein sequence ID" value="QBX41439.1"/>
    <property type="molecule type" value="Genomic_DNA"/>
</dbReference>